<gene>
    <name evidence="2" type="ORF">BRENAR_LOCUS179</name>
</gene>
<proteinExistence type="predicted"/>
<dbReference type="InParanoid" id="A0A448YEV9"/>
<dbReference type="EMBL" id="CAACVR010000001">
    <property type="protein sequence ID" value="VEU19442.1"/>
    <property type="molecule type" value="Genomic_DNA"/>
</dbReference>
<reference evidence="2 3" key="1">
    <citation type="submission" date="2018-12" db="EMBL/GenBank/DDBJ databases">
        <authorList>
            <person name="Tiukova I."/>
            <person name="Dainat J."/>
        </authorList>
    </citation>
    <scope>NUCLEOTIDE SEQUENCE [LARGE SCALE GENOMIC DNA]</scope>
</reference>
<dbReference type="Proteomes" id="UP000290900">
    <property type="component" value="Unassembled WGS sequence"/>
</dbReference>
<evidence type="ECO:0000313" key="3">
    <source>
        <dbReference type="Proteomes" id="UP000290900"/>
    </source>
</evidence>
<evidence type="ECO:0000313" key="2">
    <source>
        <dbReference type="EMBL" id="VEU19442.1"/>
    </source>
</evidence>
<keyword evidence="3" id="KW-1185">Reference proteome</keyword>
<accession>A0A448YEV9</accession>
<dbReference type="FunCoup" id="A0A448YEV9">
    <property type="interactions" value="41"/>
</dbReference>
<protein>
    <submittedName>
        <fullName evidence="2">DEKNAAC100116</fullName>
    </submittedName>
</protein>
<feature type="region of interest" description="Disordered" evidence="1">
    <location>
        <begin position="217"/>
        <end position="240"/>
    </location>
</feature>
<feature type="region of interest" description="Disordered" evidence="1">
    <location>
        <begin position="283"/>
        <end position="302"/>
    </location>
</feature>
<name>A0A448YEV9_BRENA</name>
<organism evidence="2 3">
    <name type="scientific">Brettanomyces naardenensis</name>
    <name type="common">Yeast</name>
    <dbReference type="NCBI Taxonomy" id="13370"/>
    <lineage>
        <taxon>Eukaryota</taxon>
        <taxon>Fungi</taxon>
        <taxon>Dikarya</taxon>
        <taxon>Ascomycota</taxon>
        <taxon>Saccharomycotina</taxon>
        <taxon>Pichiomycetes</taxon>
        <taxon>Pichiales</taxon>
        <taxon>Pichiaceae</taxon>
        <taxon>Brettanomyces</taxon>
    </lineage>
</organism>
<sequence>MIMSSFLTNPSLYQVYDLEQEAERAILEGEFDKAIERHSEAISGLSDVLSHIKDGKRQNDEKGLVLDDYGAIRSLEVLKEQINIRIDQLTQYKREPVHRNSHKEEINNSLLGGRDEILLNTLVDRINLALIRTLNIDARNDEPISKVHFIQSEKINALEHKLQILNFKEKSSKQTTLKLEDIQTKNTLLEELNSLYYSELMANHELVKRVVSGIQSLSKNNSESESTETKEIKPTGPQDENTQLKIAVSELQQRNAELERTKVSLEDQIVLLKERWNNLVKSARKRKDEQRLQLQQSDVQAQ</sequence>
<feature type="compositionally biased region" description="Polar residues" evidence="1">
    <location>
        <begin position="292"/>
        <end position="302"/>
    </location>
</feature>
<dbReference type="AlphaFoldDB" id="A0A448YEV9"/>
<dbReference type="OrthoDB" id="4034212at2759"/>
<evidence type="ECO:0000256" key="1">
    <source>
        <dbReference type="SAM" id="MobiDB-lite"/>
    </source>
</evidence>